<sequence>MEDERADIASSADRNTKAQFEPYVQLNHDGYSWVQRKRLGRELGRNGNKKVLIAGSGPHDGLKHDVRSLAQRRRSDRGLGRSVFRIEETGSSAPIRSQEERVRRNKRHNATGALGKQ</sequence>
<evidence type="ECO:0000256" key="1">
    <source>
        <dbReference type="SAM" id="MobiDB-lite"/>
    </source>
</evidence>
<keyword evidence="3" id="KW-1185">Reference proteome</keyword>
<reference evidence="2" key="2">
    <citation type="submission" date="2022-06" db="UniProtKB">
        <authorList>
            <consortium name="EnsemblMetazoa"/>
        </authorList>
    </citation>
    <scope>IDENTIFICATION</scope>
    <source>
        <strain evidence="2">PS312</strain>
    </source>
</reference>
<dbReference type="AlphaFoldDB" id="A0A2A6CH10"/>
<evidence type="ECO:0000313" key="2">
    <source>
        <dbReference type="EnsemblMetazoa" id="PPA46279.1"/>
    </source>
</evidence>
<protein>
    <submittedName>
        <fullName evidence="2">Uncharacterized protein</fullName>
    </submittedName>
</protein>
<accession>A0A2A6CH10</accession>
<name>A0A2A6CH10_PRIPA</name>
<evidence type="ECO:0000313" key="3">
    <source>
        <dbReference type="Proteomes" id="UP000005239"/>
    </source>
</evidence>
<organism evidence="2 3">
    <name type="scientific">Pristionchus pacificus</name>
    <name type="common">Parasitic nematode worm</name>
    <dbReference type="NCBI Taxonomy" id="54126"/>
    <lineage>
        <taxon>Eukaryota</taxon>
        <taxon>Metazoa</taxon>
        <taxon>Ecdysozoa</taxon>
        <taxon>Nematoda</taxon>
        <taxon>Chromadorea</taxon>
        <taxon>Rhabditida</taxon>
        <taxon>Rhabditina</taxon>
        <taxon>Diplogasteromorpha</taxon>
        <taxon>Diplogasteroidea</taxon>
        <taxon>Neodiplogasteridae</taxon>
        <taxon>Pristionchus</taxon>
    </lineage>
</organism>
<dbReference type="EnsemblMetazoa" id="PPA46279.1">
    <property type="protein sequence ID" value="PPA46279.1"/>
    <property type="gene ID" value="WBGene00284648"/>
</dbReference>
<gene>
    <name evidence="2" type="primary">WBGene00284648</name>
</gene>
<feature type="compositionally biased region" description="Basic and acidic residues" evidence="1">
    <location>
        <begin position="76"/>
        <end position="88"/>
    </location>
</feature>
<feature type="region of interest" description="Disordered" evidence="1">
    <location>
        <begin position="69"/>
        <end position="117"/>
    </location>
</feature>
<proteinExistence type="predicted"/>
<dbReference type="Proteomes" id="UP000005239">
    <property type="component" value="Unassembled WGS sequence"/>
</dbReference>
<accession>A0A8R1Z5M4</accession>
<reference evidence="3" key="1">
    <citation type="journal article" date="2008" name="Nat. Genet.">
        <title>The Pristionchus pacificus genome provides a unique perspective on nematode lifestyle and parasitism.</title>
        <authorList>
            <person name="Dieterich C."/>
            <person name="Clifton S.W."/>
            <person name="Schuster L.N."/>
            <person name="Chinwalla A."/>
            <person name="Delehaunty K."/>
            <person name="Dinkelacker I."/>
            <person name="Fulton L."/>
            <person name="Fulton R."/>
            <person name="Godfrey J."/>
            <person name="Minx P."/>
            <person name="Mitreva M."/>
            <person name="Roeseler W."/>
            <person name="Tian H."/>
            <person name="Witte H."/>
            <person name="Yang S.P."/>
            <person name="Wilson R.K."/>
            <person name="Sommer R.J."/>
        </authorList>
    </citation>
    <scope>NUCLEOTIDE SEQUENCE [LARGE SCALE GENOMIC DNA]</scope>
    <source>
        <strain evidence="3">PS312</strain>
    </source>
</reference>